<dbReference type="Gene3D" id="3.90.79.10">
    <property type="entry name" value="Nucleoside Triphosphate Pyrophosphohydrolase"/>
    <property type="match status" value="1"/>
</dbReference>
<dbReference type="EMBL" id="BAAANO010000017">
    <property type="protein sequence ID" value="GAA2008697.1"/>
    <property type="molecule type" value="Genomic_DNA"/>
</dbReference>
<evidence type="ECO:0000313" key="5">
    <source>
        <dbReference type="EMBL" id="GAA2008697.1"/>
    </source>
</evidence>
<dbReference type="InterPro" id="IPR015797">
    <property type="entry name" value="NUDIX_hydrolase-like_dom_sf"/>
</dbReference>
<dbReference type="PROSITE" id="PS00893">
    <property type="entry name" value="NUDIX_BOX"/>
    <property type="match status" value="1"/>
</dbReference>
<keyword evidence="6" id="KW-1185">Reference proteome</keyword>
<dbReference type="PANTHER" id="PTHR43046">
    <property type="entry name" value="GDP-MANNOSE MANNOSYL HYDROLASE"/>
    <property type="match status" value="1"/>
</dbReference>
<evidence type="ECO:0000313" key="6">
    <source>
        <dbReference type="Proteomes" id="UP001500755"/>
    </source>
</evidence>
<keyword evidence="3" id="KW-0460">Magnesium</keyword>
<reference evidence="6" key="1">
    <citation type="journal article" date="2019" name="Int. J. Syst. Evol. Microbiol.">
        <title>The Global Catalogue of Microorganisms (GCM) 10K type strain sequencing project: providing services to taxonomists for standard genome sequencing and annotation.</title>
        <authorList>
            <consortium name="The Broad Institute Genomics Platform"/>
            <consortium name="The Broad Institute Genome Sequencing Center for Infectious Disease"/>
            <person name="Wu L."/>
            <person name="Ma J."/>
        </authorList>
    </citation>
    <scope>NUCLEOTIDE SEQUENCE [LARGE SCALE GENOMIC DNA]</scope>
    <source>
        <strain evidence="6">JCM 14546</strain>
    </source>
</reference>
<feature type="domain" description="Nudix hydrolase" evidence="4">
    <location>
        <begin position="2"/>
        <end position="145"/>
    </location>
</feature>
<name>A0ABP5EYT2_9MICO</name>
<accession>A0ABP5EYT2</accession>
<evidence type="ECO:0000256" key="3">
    <source>
        <dbReference type="ARBA" id="ARBA00022842"/>
    </source>
</evidence>
<dbReference type="PROSITE" id="PS51462">
    <property type="entry name" value="NUDIX"/>
    <property type="match status" value="1"/>
</dbReference>
<dbReference type="InterPro" id="IPR020084">
    <property type="entry name" value="NUDIX_hydrolase_CS"/>
</dbReference>
<sequence length="167" mass="18826">MKVRQAARVVLLNEAGDVFLLRVSDLYDPASHRWMTCGGGADLGESPLQTAARELAEETGLECDPCALIGPIAEHTVLIEYSDRSFHQHEVFYGLRIDEDLDLDDAVWTDTEKKTIDQWRWWPRSELDSTGETVYPARLGELVDLVHRGETPAVPLDLGDSLHDLRR</sequence>
<evidence type="ECO:0000256" key="1">
    <source>
        <dbReference type="ARBA" id="ARBA00001946"/>
    </source>
</evidence>
<evidence type="ECO:0000259" key="4">
    <source>
        <dbReference type="PROSITE" id="PS51462"/>
    </source>
</evidence>
<dbReference type="CDD" id="cd04685">
    <property type="entry name" value="NUDIX_Hydrolase"/>
    <property type="match status" value="1"/>
</dbReference>
<protein>
    <recommendedName>
        <fullName evidence="4">Nudix hydrolase domain-containing protein</fullName>
    </recommendedName>
</protein>
<comment type="cofactor">
    <cofactor evidence="1">
        <name>Mg(2+)</name>
        <dbReference type="ChEBI" id="CHEBI:18420"/>
    </cofactor>
</comment>
<gene>
    <name evidence="5" type="ORF">GCM10009755_19020</name>
</gene>
<dbReference type="Proteomes" id="UP001500755">
    <property type="component" value="Unassembled WGS sequence"/>
</dbReference>
<dbReference type="Pfam" id="PF00293">
    <property type="entry name" value="NUDIX"/>
    <property type="match status" value="1"/>
</dbReference>
<dbReference type="PANTHER" id="PTHR43046:SF12">
    <property type="entry name" value="GDP-MANNOSE MANNOSYL HYDROLASE"/>
    <property type="match status" value="1"/>
</dbReference>
<keyword evidence="2" id="KW-0378">Hydrolase</keyword>
<evidence type="ECO:0000256" key="2">
    <source>
        <dbReference type="ARBA" id="ARBA00022801"/>
    </source>
</evidence>
<organism evidence="5 6">
    <name type="scientific">Brevibacterium samyangense</name>
    <dbReference type="NCBI Taxonomy" id="366888"/>
    <lineage>
        <taxon>Bacteria</taxon>
        <taxon>Bacillati</taxon>
        <taxon>Actinomycetota</taxon>
        <taxon>Actinomycetes</taxon>
        <taxon>Micrococcales</taxon>
        <taxon>Brevibacteriaceae</taxon>
        <taxon>Brevibacterium</taxon>
    </lineage>
</organism>
<comment type="caution">
    <text evidence="5">The sequence shown here is derived from an EMBL/GenBank/DDBJ whole genome shotgun (WGS) entry which is preliminary data.</text>
</comment>
<dbReference type="InterPro" id="IPR000086">
    <property type="entry name" value="NUDIX_hydrolase_dom"/>
</dbReference>
<dbReference type="SUPFAM" id="SSF55811">
    <property type="entry name" value="Nudix"/>
    <property type="match status" value="1"/>
</dbReference>
<dbReference type="RefSeq" id="WP_344309122.1">
    <property type="nucleotide sequence ID" value="NZ_BAAANO010000017.1"/>
</dbReference>
<proteinExistence type="predicted"/>